<name>A0AAN9UQW9_9PEZI</name>
<evidence type="ECO:0000313" key="4">
    <source>
        <dbReference type="Proteomes" id="UP001320420"/>
    </source>
</evidence>
<dbReference type="AlphaFoldDB" id="A0AAN9UQW9"/>
<reference evidence="3 4" key="1">
    <citation type="submission" date="2024-02" db="EMBL/GenBank/DDBJ databases">
        <title>De novo assembly and annotation of 12 fungi associated with fruit tree decline syndrome in Ontario, Canada.</title>
        <authorList>
            <person name="Sulman M."/>
            <person name="Ellouze W."/>
            <person name="Ilyukhin E."/>
        </authorList>
    </citation>
    <scope>NUCLEOTIDE SEQUENCE [LARGE SCALE GENOMIC DNA]</scope>
    <source>
        <strain evidence="3 4">M11/M66-122</strain>
    </source>
</reference>
<feature type="compositionally biased region" description="Basic and acidic residues" evidence="2">
    <location>
        <begin position="109"/>
        <end position="133"/>
    </location>
</feature>
<dbReference type="EMBL" id="JAKJXP020000029">
    <property type="protein sequence ID" value="KAK7753360.1"/>
    <property type="molecule type" value="Genomic_DNA"/>
</dbReference>
<keyword evidence="4" id="KW-1185">Reference proteome</keyword>
<gene>
    <name evidence="3" type="ORF">SLS62_004650</name>
</gene>
<proteinExistence type="predicted"/>
<organism evidence="3 4">
    <name type="scientific">Diatrype stigma</name>
    <dbReference type="NCBI Taxonomy" id="117547"/>
    <lineage>
        <taxon>Eukaryota</taxon>
        <taxon>Fungi</taxon>
        <taxon>Dikarya</taxon>
        <taxon>Ascomycota</taxon>
        <taxon>Pezizomycotina</taxon>
        <taxon>Sordariomycetes</taxon>
        <taxon>Xylariomycetidae</taxon>
        <taxon>Xylariales</taxon>
        <taxon>Diatrypaceae</taxon>
        <taxon>Diatrype</taxon>
    </lineage>
</organism>
<feature type="region of interest" description="Disordered" evidence="2">
    <location>
        <begin position="1"/>
        <end position="170"/>
    </location>
</feature>
<accession>A0AAN9UQW9</accession>
<evidence type="ECO:0000256" key="1">
    <source>
        <dbReference type="SAM" id="Coils"/>
    </source>
</evidence>
<evidence type="ECO:0000313" key="3">
    <source>
        <dbReference type="EMBL" id="KAK7753360.1"/>
    </source>
</evidence>
<keyword evidence="1" id="KW-0175">Coiled coil</keyword>
<comment type="caution">
    <text evidence="3">The sequence shown here is derived from an EMBL/GenBank/DDBJ whole genome shotgun (WGS) entry which is preliminary data.</text>
</comment>
<feature type="coiled-coil region" evidence="1">
    <location>
        <begin position="208"/>
        <end position="242"/>
    </location>
</feature>
<dbReference type="Proteomes" id="UP001320420">
    <property type="component" value="Unassembled WGS sequence"/>
</dbReference>
<sequence length="484" mass="54238">MEPPADNDHRGQHEGNHHDPHIGQKRPADQLDSSSSPVDGGRSHKQTKQETQSEVDLVAYSSPNNHGGESPVHNDPSETDRAAKPIPDSTEDPSSSEGRDMTVEYPSKPIEEKKTVEESKPLQERQPVEENKPNEGNLIEWLRGSSKSQAGEALASQPTSQSQDVQSDNLATTEAQIQVSEDDDLELPQEVIDGPVDSEKKFPDMDDYNEACAENMKLRKDNAKLRDQCQKLCGQIAVLQSNRPQSTPDEEEICSHWRILKFAIHNLTAQQFHGLPRRRATKEHQPFFQQLTPNPDDYLLQNSKPLFIEAAIWRLLMNKILNSPTSVYQIAAGNAIQTTEGVNRGQLLHMIYGDNGVYAAGGQCENQLADEMVRFFARYSSYVGPDKVKQQFLGIIQKAVALAKLMARSESRYVLCPKTSQGVLYGQGLDESWMDTEWEIERESDTGNGKVELVVSPALFKYVMPVEGKDKQESKLLFKARVCW</sequence>
<feature type="compositionally biased region" description="Basic and acidic residues" evidence="2">
    <location>
        <begin position="1"/>
        <end position="29"/>
    </location>
</feature>
<protein>
    <submittedName>
        <fullName evidence="3">Uncharacterized protein</fullName>
    </submittedName>
</protein>
<evidence type="ECO:0000256" key="2">
    <source>
        <dbReference type="SAM" id="MobiDB-lite"/>
    </source>
</evidence>
<feature type="compositionally biased region" description="Polar residues" evidence="2">
    <location>
        <begin position="156"/>
        <end position="170"/>
    </location>
</feature>